<comment type="caution">
    <text evidence="2">The sequence shown here is derived from an EMBL/GenBank/DDBJ whole genome shotgun (WGS) entry which is preliminary data.</text>
</comment>
<name>A0A6N8TZS2_9STAP</name>
<dbReference type="Proteomes" id="UP000436284">
    <property type="component" value="Unassembled WGS sequence"/>
</dbReference>
<dbReference type="Pfam" id="PF02447">
    <property type="entry name" value="GntP_permease"/>
    <property type="match status" value="1"/>
</dbReference>
<dbReference type="EMBL" id="WUUK01000003">
    <property type="protein sequence ID" value="MXQ51324.1"/>
    <property type="molecule type" value="Genomic_DNA"/>
</dbReference>
<feature type="transmembrane region" description="Helical" evidence="1">
    <location>
        <begin position="5"/>
        <end position="23"/>
    </location>
</feature>
<dbReference type="PANTHER" id="PTHR30354:SF25">
    <property type="entry name" value="INNER MEMBRANE PERMEASE YGBN"/>
    <property type="match status" value="1"/>
</dbReference>
<feature type="transmembrane region" description="Helical" evidence="1">
    <location>
        <begin position="425"/>
        <end position="448"/>
    </location>
</feature>
<feature type="transmembrane region" description="Helical" evidence="1">
    <location>
        <begin position="102"/>
        <end position="129"/>
    </location>
</feature>
<feature type="transmembrane region" description="Helical" evidence="1">
    <location>
        <begin position="29"/>
        <end position="47"/>
    </location>
</feature>
<dbReference type="GO" id="GO:0015128">
    <property type="term" value="F:gluconate transmembrane transporter activity"/>
    <property type="evidence" value="ECO:0007669"/>
    <property type="project" value="InterPro"/>
</dbReference>
<keyword evidence="1" id="KW-0472">Membrane</keyword>
<protein>
    <submittedName>
        <fullName evidence="2">Gluconate transporter</fullName>
    </submittedName>
</protein>
<gene>
    <name evidence="2" type="ORF">GQ671_08580</name>
</gene>
<evidence type="ECO:0000313" key="2">
    <source>
        <dbReference type="EMBL" id="MXQ51324.1"/>
    </source>
</evidence>
<sequence length="449" mass="47862">MDNTALIITIAVLAMFILLFLIIKTKLQAFLALIIASLFVGLAVGMPPQELITHIEESMGGTLGFVALIIGIGTIFGEVLRASGASEKLALTLMDKFGEKNIVWALAASGFLVSIAVFIDVAIVILVPLTYALVRRSKKSLLYYGIPLTAGLSVTHTFIPPTPGPIATASIIGADLGYVILFGVIAAIPAVIIAGPIFGTFISKKIYVGIPEQFEKSTFEYDEEKLPGFRGILIILLTPLLLILGNTFSDLLLPEGNIIREILMFIGNPIIALLIVTLLSIWFYGHRRGFTKEEMQRITTRALEPAGIIILITGAGGVFGQTLIATGIGDILADAMQTINMPLVVFGFVTASLIRITQGSGTVSMITAASLVAPLIPHFDVSEPMLGVVTIAIACGGTAFSHVNDSGFWMANRYFGMSVADTLKSWTVMKTLVGLTGFAVCLILSIFVP</sequence>
<feature type="transmembrane region" description="Helical" evidence="1">
    <location>
        <begin position="232"/>
        <end position="253"/>
    </location>
</feature>
<feature type="transmembrane region" description="Helical" evidence="1">
    <location>
        <begin position="265"/>
        <end position="285"/>
    </location>
</feature>
<feature type="transmembrane region" description="Helical" evidence="1">
    <location>
        <begin position="59"/>
        <end position="82"/>
    </location>
</feature>
<dbReference type="RefSeq" id="WP_160655659.1">
    <property type="nucleotide sequence ID" value="NZ_JBHRWU010000001.1"/>
</dbReference>
<feature type="transmembrane region" description="Helical" evidence="1">
    <location>
        <begin position="335"/>
        <end position="354"/>
    </location>
</feature>
<reference evidence="2 3" key="1">
    <citation type="submission" date="2019-12" db="EMBL/GenBank/DDBJ databases">
        <title>Salinicoccus cyprini sp. nov., isolated from gastro-intestinal tract of mirror carp, Cyprinus carpio var. specularis, collected from Gobind Sagar Reservoir, Himachal Pradesh, India.</title>
        <authorList>
            <person name="Talwar C."/>
            <person name="Singh A.K."/>
            <person name="Lal R."/>
            <person name="Negi R.K."/>
        </authorList>
    </citation>
    <scope>NUCLEOTIDE SEQUENCE [LARGE SCALE GENOMIC DNA]</scope>
    <source>
        <strain evidence="2 3">J-82</strain>
    </source>
</reference>
<dbReference type="AlphaFoldDB" id="A0A6N8TZS2"/>
<evidence type="ECO:0000256" key="1">
    <source>
        <dbReference type="SAM" id="Phobius"/>
    </source>
</evidence>
<feature type="transmembrane region" description="Helical" evidence="1">
    <location>
        <begin position="306"/>
        <end position="329"/>
    </location>
</feature>
<evidence type="ECO:0000313" key="3">
    <source>
        <dbReference type="Proteomes" id="UP000436284"/>
    </source>
</evidence>
<keyword evidence="3" id="KW-1185">Reference proteome</keyword>
<keyword evidence="1" id="KW-1133">Transmembrane helix</keyword>
<dbReference type="OrthoDB" id="9787129at2"/>
<feature type="transmembrane region" description="Helical" evidence="1">
    <location>
        <begin position="141"/>
        <end position="159"/>
    </location>
</feature>
<dbReference type="PIRSF" id="PIRSF002746">
    <property type="entry name" value="Gluconate_transporter"/>
    <property type="match status" value="1"/>
</dbReference>
<keyword evidence="1" id="KW-0812">Transmembrane</keyword>
<feature type="transmembrane region" description="Helical" evidence="1">
    <location>
        <begin position="179"/>
        <end position="202"/>
    </location>
</feature>
<dbReference type="GO" id="GO:0005886">
    <property type="term" value="C:plasma membrane"/>
    <property type="evidence" value="ECO:0007669"/>
    <property type="project" value="TreeGrafter"/>
</dbReference>
<dbReference type="InterPro" id="IPR003474">
    <property type="entry name" value="Glcn_transporter"/>
</dbReference>
<dbReference type="PANTHER" id="PTHR30354">
    <property type="entry name" value="GNT FAMILY GLUCONATE TRANSPORTER"/>
    <property type="match status" value="1"/>
</dbReference>
<proteinExistence type="predicted"/>
<accession>A0A6N8TZS2</accession>
<organism evidence="2 3">
    <name type="scientific">Salinicoccus hispanicus</name>
    <dbReference type="NCBI Taxonomy" id="157225"/>
    <lineage>
        <taxon>Bacteria</taxon>
        <taxon>Bacillati</taxon>
        <taxon>Bacillota</taxon>
        <taxon>Bacilli</taxon>
        <taxon>Bacillales</taxon>
        <taxon>Staphylococcaceae</taxon>
        <taxon>Salinicoccus</taxon>
    </lineage>
</organism>
<dbReference type="NCBIfam" id="TIGR00791">
    <property type="entry name" value="gntP"/>
    <property type="match status" value="1"/>
</dbReference>